<sequence length="578" mass="67250">MPMNLKVLFITILFILFTPSWGQEFHFNFKKNITSKINKIPNAKLLQKTCQYYLNQNIDSTLLYTQKTLNLNPKEKEILNYTYFFRGLALKEKMLYEESKKFFLKINKNFYYYPKVKASLGEIALNKNELIKSINYLQSIEKTPNLSEYNIKLSSIKHNLGIAYLLLKDFSNAEKYLLENTSIQETEKDTINLISSYGDLANLYYEQYKDNQAIPYFEKAYNLAKKTNDFKLKATTSHNMAVVEENRKNYEKANQYRKEHAIWKDSVNDKNKVWEVAQLEKQFAIKEKQKEVSLLQAEKKVKIAERNGLLFSAIILLALLIVSFYFYMEKSKRNRIISKQKEKLDEINATKDKLFSIVSHDLRSSVSALKSSTNKIINHVNESKWEEATSDLKQNSAIANATYNLLDNLLHWALLQNQQTFFEITPIKIHFIVEQVSFNYLSLLKEKNIILENLIPKKACVVADQESLKIILRNLIDNAIKFSNENSFIRFYAEETEQYWRITLEDQGKGMSETIKNELLNDTIQVAKKTNQEIIGSGLGMQLCKSMIQKNHGKLEIESTLGIGTKMIISLPKQHNHG</sequence>
<dbReference type="InterPro" id="IPR005467">
    <property type="entry name" value="His_kinase_dom"/>
</dbReference>
<evidence type="ECO:0000313" key="8">
    <source>
        <dbReference type="Proteomes" id="UP000007599"/>
    </source>
</evidence>
<organism evidence="7 8">
    <name type="scientific">Flavobacterium indicum (strain DSM 17447 / CIP 109464 / GPTSA100-9)</name>
    <dbReference type="NCBI Taxonomy" id="1094466"/>
    <lineage>
        <taxon>Bacteria</taxon>
        <taxon>Pseudomonadati</taxon>
        <taxon>Bacteroidota</taxon>
        <taxon>Flavobacteriia</taxon>
        <taxon>Flavobacteriales</taxon>
        <taxon>Flavobacteriaceae</taxon>
        <taxon>Flavobacterium</taxon>
    </lineage>
</organism>
<dbReference type="Gene3D" id="1.25.40.10">
    <property type="entry name" value="Tetratricopeptide repeat domain"/>
    <property type="match status" value="1"/>
</dbReference>
<evidence type="ECO:0000259" key="6">
    <source>
        <dbReference type="PROSITE" id="PS50109"/>
    </source>
</evidence>
<dbReference type="Proteomes" id="UP000007599">
    <property type="component" value="Chromosome I"/>
</dbReference>
<comment type="catalytic activity">
    <reaction evidence="1">
        <text>ATP + protein L-histidine = ADP + protein N-phospho-L-histidine.</text>
        <dbReference type="EC" id="2.7.13.3"/>
    </reaction>
</comment>
<dbReference type="PROSITE" id="PS50109">
    <property type="entry name" value="HIS_KIN"/>
    <property type="match status" value="1"/>
</dbReference>
<gene>
    <name evidence="7" type="ordered locus">KQS_11420</name>
</gene>
<keyword evidence="5" id="KW-1133">Transmembrane helix</keyword>
<accession>H8XPY6</accession>
<evidence type="ECO:0000256" key="3">
    <source>
        <dbReference type="ARBA" id="ARBA00022553"/>
    </source>
</evidence>
<evidence type="ECO:0000256" key="1">
    <source>
        <dbReference type="ARBA" id="ARBA00000085"/>
    </source>
</evidence>
<dbReference type="InterPro" id="IPR003594">
    <property type="entry name" value="HATPase_dom"/>
</dbReference>
<dbReference type="SUPFAM" id="SSF55874">
    <property type="entry name" value="ATPase domain of HSP90 chaperone/DNA topoisomerase II/histidine kinase"/>
    <property type="match status" value="1"/>
</dbReference>
<dbReference type="GO" id="GO:0000155">
    <property type="term" value="F:phosphorelay sensor kinase activity"/>
    <property type="evidence" value="ECO:0007669"/>
    <property type="project" value="TreeGrafter"/>
</dbReference>
<dbReference type="AlphaFoldDB" id="H8XPY6"/>
<dbReference type="EC" id="2.7.13.3" evidence="2"/>
<protein>
    <recommendedName>
        <fullName evidence="2">histidine kinase</fullName>
        <ecNumber evidence="2">2.7.13.3</ecNumber>
    </recommendedName>
</protein>
<dbReference type="Gene3D" id="3.30.565.10">
    <property type="entry name" value="Histidine kinase-like ATPase, C-terminal domain"/>
    <property type="match status" value="1"/>
</dbReference>
<keyword evidence="5" id="KW-0472">Membrane</keyword>
<dbReference type="Gene3D" id="1.10.287.130">
    <property type="match status" value="1"/>
</dbReference>
<reference evidence="8" key="2">
    <citation type="submission" date="2012-03" db="EMBL/GenBank/DDBJ databases">
        <title>Complete genome sequence of Flavobacterium indicum GPTSA100-9T, isolated from warm spring water.</title>
        <authorList>
            <person name="Barbier P."/>
            <person name="Houel A."/>
            <person name="Loux V."/>
            <person name="Poulain J."/>
            <person name="Bernardet J.-F."/>
            <person name="Touchon M."/>
            <person name="Duchaud E."/>
        </authorList>
    </citation>
    <scope>NUCLEOTIDE SEQUENCE [LARGE SCALE GENOMIC DNA]</scope>
    <source>
        <strain evidence="8">DSM 17447 / CIP 109464 / GPTSA100-9</strain>
    </source>
</reference>
<dbReference type="eggNOG" id="COG5002">
    <property type="taxonomic scope" value="Bacteria"/>
</dbReference>
<evidence type="ECO:0000256" key="4">
    <source>
        <dbReference type="PROSITE-ProRule" id="PRU00339"/>
    </source>
</evidence>
<evidence type="ECO:0000256" key="2">
    <source>
        <dbReference type="ARBA" id="ARBA00012438"/>
    </source>
</evidence>
<evidence type="ECO:0000256" key="5">
    <source>
        <dbReference type="SAM" id="Phobius"/>
    </source>
</evidence>
<dbReference type="InterPro" id="IPR036890">
    <property type="entry name" value="HATPase_C_sf"/>
</dbReference>
<dbReference type="InterPro" id="IPR004358">
    <property type="entry name" value="Sig_transdc_His_kin-like_C"/>
</dbReference>
<dbReference type="CDD" id="cd00075">
    <property type="entry name" value="HATPase"/>
    <property type="match status" value="1"/>
</dbReference>
<evidence type="ECO:0000313" key="7">
    <source>
        <dbReference type="EMBL" id="CCG54202.1"/>
    </source>
</evidence>
<dbReference type="PROSITE" id="PS50005">
    <property type="entry name" value="TPR"/>
    <property type="match status" value="1"/>
</dbReference>
<keyword evidence="3" id="KW-0597">Phosphoprotein</keyword>
<dbReference type="SMART" id="SM00028">
    <property type="entry name" value="TPR"/>
    <property type="match status" value="2"/>
</dbReference>
<keyword evidence="4" id="KW-0802">TPR repeat</keyword>
<keyword evidence="7" id="KW-0808">Transferase</keyword>
<reference evidence="7 8" key="1">
    <citation type="journal article" date="2012" name="J. Bacteriol.">
        <title>Complete Genome Sequence of Flavobacterium indicum GPSTA100-9T, Isolated from Warm Spring Water.</title>
        <authorList>
            <person name="Barbier P."/>
            <person name="Houel A."/>
            <person name="Loux V."/>
            <person name="Poulain J."/>
            <person name="Bernardet J.F."/>
            <person name="Touchon M."/>
            <person name="Duchaud E."/>
        </authorList>
    </citation>
    <scope>NUCLEOTIDE SEQUENCE [LARGE SCALE GENOMIC DNA]</scope>
    <source>
        <strain evidence="8">DSM 17447 / CIP 109464 / GPTSA100-9</strain>
    </source>
</reference>
<dbReference type="HOGENOM" id="CLU_000445_114_67_10"/>
<dbReference type="InterPro" id="IPR019734">
    <property type="entry name" value="TPR_rpt"/>
</dbReference>
<dbReference type="eggNOG" id="COG0457">
    <property type="taxonomic scope" value="Bacteria"/>
</dbReference>
<keyword evidence="5" id="KW-0812">Transmembrane</keyword>
<dbReference type="Pfam" id="PF02518">
    <property type="entry name" value="HATPase_c"/>
    <property type="match status" value="1"/>
</dbReference>
<keyword evidence="8" id="KW-1185">Reference proteome</keyword>
<dbReference type="PANTHER" id="PTHR43547:SF2">
    <property type="entry name" value="HYBRID SIGNAL TRANSDUCTION HISTIDINE KINASE C"/>
    <property type="match status" value="1"/>
</dbReference>
<proteinExistence type="predicted"/>
<dbReference type="PRINTS" id="PR00344">
    <property type="entry name" value="BCTRLSENSOR"/>
</dbReference>
<dbReference type="PANTHER" id="PTHR43547">
    <property type="entry name" value="TWO-COMPONENT HISTIDINE KINASE"/>
    <property type="match status" value="1"/>
</dbReference>
<feature type="repeat" description="TPR" evidence="4">
    <location>
        <begin position="194"/>
        <end position="227"/>
    </location>
</feature>
<keyword evidence="7" id="KW-0418">Kinase</keyword>
<dbReference type="SUPFAM" id="SSF48452">
    <property type="entry name" value="TPR-like"/>
    <property type="match status" value="1"/>
</dbReference>
<dbReference type="KEGG" id="fin:KQS_11420"/>
<dbReference type="Pfam" id="PF13424">
    <property type="entry name" value="TPR_12"/>
    <property type="match status" value="1"/>
</dbReference>
<feature type="transmembrane region" description="Helical" evidence="5">
    <location>
        <begin position="309"/>
        <end position="328"/>
    </location>
</feature>
<dbReference type="EMBL" id="HE774682">
    <property type="protein sequence ID" value="CCG54202.1"/>
    <property type="molecule type" value="Genomic_DNA"/>
</dbReference>
<feature type="domain" description="Histidine kinase" evidence="6">
    <location>
        <begin position="357"/>
        <end position="575"/>
    </location>
</feature>
<dbReference type="SMART" id="SM00387">
    <property type="entry name" value="HATPase_c"/>
    <property type="match status" value="1"/>
</dbReference>
<name>H8XPY6_FLAIG</name>
<dbReference type="InterPro" id="IPR011990">
    <property type="entry name" value="TPR-like_helical_dom_sf"/>
</dbReference>
<dbReference type="PATRIC" id="fig|1094466.5.peg.2238"/>
<dbReference type="STRING" id="1094466.KQS_11420"/>